<keyword evidence="3" id="KW-0663">Pyridoxal phosphate</keyword>
<dbReference type="EMBL" id="ANJX01000279">
    <property type="protein sequence ID" value="EPC52803.1"/>
    <property type="molecule type" value="Genomic_DNA"/>
</dbReference>
<dbReference type="InterPro" id="IPR043131">
    <property type="entry name" value="BCAT-like_N"/>
</dbReference>
<dbReference type="AlphaFoldDB" id="A0A8E0MA56"/>
<dbReference type="SUPFAM" id="SSF56752">
    <property type="entry name" value="D-aminoacid aminotransferase-like PLP-dependent enzymes"/>
    <property type="match status" value="1"/>
</dbReference>
<comment type="similarity">
    <text evidence="2">Belongs to the class-IV pyridoxal-phosphate-dependent aminotransferase family.</text>
</comment>
<dbReference type="Proteomes" id="UP000014249">
    <property type="component" value="Unassembled WGS sequence"/>
</dbReference>
<feature type="non-terminal residue" evidence="4">
    <location>
        <position position="119"/>
    </location>
</feature>
<dbReference type="GO" id="GO:0009081">
    <property type="term" value="P:branched-chain amino acid metabolic process"/>
    <property type="evidence" value="ECO:0007669"/>
    <property type="project" value="InterPro"/>
</dbReference>
<gene>
    <name evidence="4" type="ORF">Lpp77_10346</name>
</gene>
<proteinExistence type="inferred from homology"/>
<keyword evidence="4" id="KW-0808">Transferase</keyword>
<dbReference type="PANTHER" id="PTHR42825">
    <property type="entry name" value="AMINO ACID AMINOTRANSFERASE"/>
    <property type="match status" value="1"/>
</dbReference>
<dbReference type="InterPro" id="IPR005786">
    <property type="entry name" value="B_amino_transII"/>
</dbReference>
<dbReference type="GO" id="GO:0004084">
    <property type="term" value="F:branched-chain-amino-acid transaminase activity"/>
    <property type="evidence" value="ECO:0007669"/>
    <property type="project" value="UniProtKB-EC"/>
</dbReference>
<comment type="caution">
    <text evidence="4">The sequence shown here is derived from an EMBL/GenBank/DDBJ whole genome shotgun (WGS) entry which is preliminary data.</text>
</comment>
<dbReference type="PANTHER" id="PTHR42825:SF2">
    <property type="entry name" value="BRANCHED-CHAIN-AMINO-ACID AMINOTRANSFERASE 3, CHLOROPLASTIC-RELATED"/>
    <property type="match status" value="1"/>
</dbReference>
<dbReference type="InterPro" id="IPR036038">
    <property type="entry name" value="Aminotransferase-like"/>
</dbReference>
<protein>
    <submittedName>
        <fullName evidence="4">Branched-chain amino acid aminotransferase</fullName>
        <ecNumber evidence="4">2.6.1.42</ecNumber>
    </submittedName>
</protein>
<dbReference type="Gene3D" id="3.30.470.10">
    <property type="match status" value="1"/>
</dbReference>
<evidence type="ECO:0000313" key="5">
    <source>
        <dbReference type="Proteomes" id="UP000014249"/>
    </source>
</evidence>
<keyword evidence="4" id="KW-0032">Aminotransferase</keyword>
<evidence type="ECO:0000313" key="4">
    <source>
        <dbReference type="EMBL" id="EPC52803.1"/>
    </source>
</evidence>
<name>A0A8E0MA56_LACPA</name>
<dbReference type="InterPro" id="IPR001544">
    <property type="entry name" value="Aminotrans_IV"/>
</dbReference>
<evidence type="ECO:0000256" key="2">
    <source>
        <dbReference type="ARBA" id="ARBA00009320"/>
    </source>
</evidence>
<dbReference type="EC" id="2.6.1.42" evidence="4"/>
<accession>A0A8E0MA56</accession>
<sequence length="119" mass="13642">MSVNIDWNNLGFDYMQLPYRYVAHWKDGAWDEGKLSTDPNLTMNEGSPILHYGQGAFEGMKAYRTKSGKIQLFRPDQNAHRLHNSADKLLMPPFPEDRFIDAVKQVVAANHEYVPPYGT</sequence>
<dbReference type="Pfam" id="PF01063">
    <property type="entry name" value="Aminotran_4"/>
    <property type="match status" value="1"/>
</dbReference>
<evidence type="ECO:0000256" key="3">
    <source>
        <dbReference type="ARBA" id="ARBA00022898"/>
    </source>
</evidence>
<organism evidence="4 5">
    <name type="scientific">Lacticaseibacillus paracasei subsp. paracasei CNCM I-4270</name>
    <dbReference type="NCBI Taxonomy" id="1256202"/>
    <lineage>
        <taxon>Bacteria</taxon>
        <taxon>Bacillati</taxon>
        <taxon>Bacillota</taxon>
        <taxon>Bacilli</taxon>
        <taxon>Lactobacillales</taxon>
        <taxon>Lactobacillaceae</taxon>
        <taxon>Lacticaseibacillus</taxon>
    </lineage>
</organism>
<comment type="cofactor">
    <cofactor evidence="1">
        <name>pyridoxal 5'-phosphate</name>
        <dbReference type="ChEBI" id="CHEBI:597326"/>
    </cofactor>
</comment>
<evidence type="ECO:0000256" key="1">
    <source>
        <dbReference type="ARBA" id="ARBA00001933"/>
    </source>
</evidence>
<reference evidence="4 5" key="1">
    <citation type="journal article" date="2013" name="PLoS ONE">
        <title>Lactobacillus paracasei comparative genomics: towards species pan-genome definition and exploitation of diversity.</title>
        <authorList>
            <person name="Smokvina T."/>
            <person name="Wels M."/>
            <person name="Polka J."/>
            <person name="Chervaux C."/>
            <person name="Brisse S."/>
            <person name="Boekhorst J."/>
            <person name="van Hylckama Vlieg J.E."/>
            <person name="Siezen R.J."/>
        </authorList>
    </citation>
    <scope>NUCLEOTIDE SEQUENCE [LARGE SCALE GENOMIC DNA]</scope>
    <source>
        <strain evidence="4 5">CNCM I-4270</strain>
    </source>
</reference>